<evidence type="ECO:0000313" key="3">
    <source>
        <dbReference type="Proteomes" id="UP001149165"/>
    </source>
</evidence>
<name>A0A9W9ETV4_9EURO</name>
<dbReference type="OrthoDB" id="5043642at2759"/>
<protein>
    <submittedName>
        <fullName evidence="2">Uncharacterized protein</fullName>
    </submittedName>
</protein>
<reference evidence="2" key="2">
    <citation type="journal article" date="2023" name="IMA Fungus">
        <title>Comparative genomic study of the Penicillium genus elucidates a diverse pangenome and 15 lateral gene transfer events.</title>
        <authorList>
            <person name="Petersen C."/>
            <person name="Sorensen T."/>
            <person name="Nielsen M.R."/>
            <person name="Sondergaard T.E."/>
            <person name="Sorensen J.L."/>
            <person name="Fitzpatrick D.A."/>
            <person name="Frisvad J.C."/>
            <person name="Nielsen K.L."/>
        </authorList>
    </citation>
    <scope>NUCLEOTIDE SEQUENCE</scope>
    <source>
        <strain evidence="2">IBT 30069</strain>
    </source>
</reference>
<evidence type="ECO:0000256" key="1">
    <source>
        <dbReference type="SAM" id="Phobius"/>
    </source>
</evidence>
<gene>
    <name evidence="2" type="ORF">N7456_011528</name>
</gene>
<dbReference type="InterPro" id="IPR021848">
    <property type="entry name" value="HODM_asu-like"/>
</dbReference>
<keyword evidence="1" id="KW-1133">Transmembrane helix</keyword>
<organism evidence="2 3">
    <name type="scientific">Penicillium angulare</name>
    <dbReference type="NCBI Taxonomy" id="116970"/>
    <lineage>
        <taxon>Eukaryota</taxon>
        <taxon>Fungi</taxon>
        <taxon>Dikarya</taxon>
        <taxon>Ascomycota</taxon>
        <taxon>Pezizomycotina</taxon>
        <taxon>Eurotiomycetes</taxon>
        <taxon>Eurotiomycetidae</taxon>
        <taxon>Eurotiales</taxon>
        <taxon>Aspergillaceae</taxon>
        <taxon>Penicillium</taxon>
    </lineage>
</organism>
<dbReference type="Proteomes" id="UP001149165">
    <property type="component" value="Unassembled WGS sequence"/>
</dbReference>
<dbReference type="AlphaFoldDB" id="A0A9W9ETV4"/>
<comment type="caution">
    <text evidence="2">The sequence shown here is derived from an EMBL/GenBank/DDBJ whole genome shotgun (WGS) entry which is preliminary data.</text>
</comment>
<accession>A0A9W9ETV4</accession>
<dbReference type="Pfam" id="PF11927">
    <property type="entry name" value="HODM_asu-like"/>
    <property type="match status" value="1"/>
</dbReference>
<reference evidence="2" key="1">
    <citation type="submission" date="2022-11" db="EMBL/GenBank/DDBJ databases">
        <authorList>
            <person name="Petersen C."/>
        </authorList>
    </citation>
    <scope>NUCLEOTIDE SEQUENCE</scope>
    <source>
        <strain evidence="2">IBT 30069</strain>
    </source>
</reference>
<keyword evidence="1" id="KW-0812">Transmembrane</keyword>
<feature type="transmembrane region" description="Helical" evidence="1">
    <location>
        <begin position="12"/>
        <end position="31"/>
    </location>
</feature>
<keyword evidence="1" id="KW-0472">Membrane</keyword>
<proteinExistence type="predicted"/>
<evidence type="ECO:0000313" key="2">
    <source>
        <dbReference type="EMBL" id="KAJ5087912.1"/>
    </source>
</evidence>
<dbReference type="EMBL" id="JAPQKH010000007">
    <property type="protein sequence ID" value="KAJ5087912.1"/>
    <property type="molecule type" value="Genomic_DNA"/>
</dbReference>
<sequence>MMHSTLSQLPGWLTLLCFAFVSSILLALISFHRKAKPSHTSHVKLEDDKEPRCYPAVETLHGFDWQETEPVKIRPFKPKYNLTMSIQDGSVNDFILMDRNYLNRVQLRKEIMTNNPEHVLAAETVAKSAVDEFYTWLLRVYLPTRYPRMFQLKSIKGRVLYLHNLPTNEHLPLTPPENPLDSLRILGGLVDEDFLFLLPSDDGDGYTLKAFVTCFPNGFDTLKKLNLKLRDIHKPVPHYKEKLEKSMDRYFDKIKVGKFMKRANWAIQPNDHLFKVAGNHLYEGDDLPEEKFDMNKMRLRVERQYLHRLPQSRALLFSFKTLLYTLPEIKSEGLAEDLVGAIDGLRQGNAPGFHLYKRAAVWGEFVKAYLRE</sequence>
<keyword evidence="3" id="KW-1185">Reference proteome</keyword>